<organism evidence="2 3">
    <name type="scientific">Erythrobacter ani</name>
    <dbReference type="NCBI Taxonomy" id="2827235"/>
    <lineage>
        <taxon>Bacteria</taxon>
        <taxon>Pseudomonadati</taxon>
        <taxon>Pseudomonadota</taxon>
        <taxon>Alphaproteobacteria</taxon>
        <taxon>Sphingomonadales</taxon>
        <taxon>Erythrobacteraceae</taxon>
        <taxon>Erythrobacter/Porphyrobacter group</taxon>
        <taxon>Erythrobacter</taxon>
    </lineage>
</organism>
<protein>
    <submittedName>
        <fullName evidence="2">Replication initiation factor domain-containing protein</fullName>
    </submittedName>
</protein>
<comment type="caution">
    <text evidence="2">The sequence shown here is derived from an EMBL/GenBank/DDBJ whole genome shotgun (WGS) entry which is preliminary data.</text>
</comment>
<keyword evidence="3" id="KW-1185">Reference proteome</keyword>
<dbReference type="Pfam" id="PF02486">
    <property type="entry name" value="Rep_trans"/>
    <property type="match status" value="1"/>
</dbReference>
<evidence type="ECO:0000313" key="2">
    <source>
        <dbReference type="EMBL" id="MBV7267558.1"/>
    </source>
</evidence>
<dbReference type="RefSeq" id="WP_218318095.1">
    <property type="nucleotide sequence ID" value="NZ_JAGSPB010000005.1"/>
</dbReference>
<evidence type="ECO:0000259" key="1">
    <source>
        <dbReference type="Pfam" id="PF02486"/>
    </source>
</evidence>
<keyword evidence="2" id="KW-0396">Initiation factor</keyword>
<feature type="domain" description="Replication initiation protein-like C-terminal" evidence="1">
    <location>
        <begin position="101"/>
        <end position="194"/>
    </location>
</feature>
<gene>
    <name evidence="2" type="ORF">KCG45_15335</name>
</gene>
<dbReference type="Proteomes" id="UP000699975">
    <property type="component" value="Unassembled WGS sequence"/>
</dbReference>
<dbReference type="EMBL" id="JAGSPB010000005">
    <property type="protein sequence ID" value="MBV7267558.1"/>
    <property type="molecule type" value="Genomic_DNA"/>
</dbReference>
<accession>A0ABS6SRB2</accession>
<dbReference type="GO" id="GO:0003743">
    <property type="term" value="F:translation initiation factor activity"/>
    <property type="evidence" value="ECO:0007669"/>
    <property type="project" value="UniProtKB-KW"/>
</dbReference>
<sequence length="285" mass="32164">MNEADQNGQFDAYSATVYANAEALFDDLFCLMESAGLDPKAQDGLKARFYATNRQLIDEKGHQLLALKSGGSNPHPHVECTGRASPVLAEYLREHYEHKPTRIDHAMDIRDFGLFDKIAQFARGFARSNRLKLSFAGDWANQYEGRTVYIGSRTSQVFVRVYEKGIKTAKENGLPLTADLRDLVRIELEFKPQTKAAKALAPTITGPEMWGSTDWTRQFADRVLGMGAKRVSIRDQRVSNDERSRRLMAQQYARILRGWFEDCDSDFCEFGHAIGVLAGFPEAQE</sequence>
<evidence type="ECO:0000313" key="3">
    <source>
        <dbReference type="Proteomes" id="UP000699975"/>
    </source>
</evidence>
<proteinExistence type="predicted"/>
<keyword evidence="2" id="KW-0648">Protein biosynthesis</keyword>
<name>A0ABS6SRB2_9SPHN</name>
<dbReference type="InterPro" id="IPR003491">
    <property type="entry name" value="REP-like_C"/>
</dbReference>
<reference evidence="2 3" key="1">
    <citation type="submission" date="2021-04" db="EMBL/GenBank/DDBJ databases">
        <authorList>
            <person name="Pira H."/>
            <person name="Risdian C."/>
            <person name="Wink J."/>
        </authorList>
    </citation>
    <scope>NUCLEOTIDE SEQUENCE [LARGE SCALE GENOMIC DNA]</scope>
    <source>
        <strain evidence="2 3">WH131</strain>
    </source>
</reference>